<feature type="transmembrane region" description="Helical" evidence="1">
    <location>
        <begin position="12"/>
        <end position="29"/>
    </location>
</feature>
<evidence type="ECO:0000313" key="3">
    <source>
        <dbReference type="Proteomes" id="UP000596660"/>
    </source>
</evidence>
<name>A0A803N4U3_CHEQI</name>
<dbReference type="Proteomes" id="UP000596660">
    <property type="component" value="Unplaced"/>
</dbReference>
<accession>A0A803N4U3</accession>
<sequence length="175" mass="19247">MKELATTTTKNGAIVLGGLITPIVLHSGLKERLMKEESIEGTDCIDILACSLMGWIRKKDGTNLWCIRNEEDELPPREALSLRDKTNCSFDGAHPRTRTQILPELVLAPYVSNGASSSSTLTEKALADLHTSIDKINNEQREIKEQLASISTFLGTLSTWIQSGGSQNLPRFPPQ</sequence>
<dbReference type="Gramene" id="AUR62040460-RA">
    <property type="protein sequence ID" value="AUR62040460-RA:cds"/>
    <property type="gene ID" value="AUR62040460"/>
</dbReference>
<reference evidence="2" key="2">
    <citation type="submission" date="2021-03" db="UniProtKB">
        <authorList>
            <consortium name="EnsemblPlants"/>
        </authorList>
    </citation>
    <scope>IDENTIFICATION</scope>
</reference>
<dbReference type="EnsemblPlants" id="AUR62040460-RA">
    <property type="protein sequence ID" value="AUR62040460-RA:cds"/>
    <property type="gene ID" value="AUR62040460"/>
</dbReference>
<evidence type="ECO:0000256" key="1">
    <source>
        <dbReference type="SAM" id="Phobius"/>
    </source>
</evidence>
<keyword evidence="1" id="KW-1133">Transmembrane helix</keyword>
<organism evidence="2 3">
    <name type="scientific">Chenopodium quinoa</name>
    <name type="common">Quinoa</name>
    <dbReference type="NCBI Taxonomy" id="63459"/>
    <lineage>
        <taxon>Eukaryota</taxon>
        <taxon>Viridiplantae</taxon>
        <taxon>Streptophyta</taxon>
        <taxon>Embryophyta</taxon>
        <taxon>Tracheophyta</taxon>
        <taxon>Spermatophyta</taxon>
        <taxon>Magnoliopsida</taxon>
        <taxon>eudicotyledons</taxon>
        <taxon>Gunneridae</taxon>
        <taxon>Pentapetalae</taxon>
        <taxon>Caryophyllales</taxon>
        <taxon>Chenopodiaceae</taxon>
        <taxon>Chenopodioideae</taxon>
        <taxon>Atripliceae</taxon>
        <taxon>Chenopodium</taxon>
    </lineage>
</organism>
<proteinExistence type="predicted"/>
<keyword evidence="3" id="KW-1185">Reference proteome</keyword>
<reference evidence="2" key="1">
    <citation type="journal article" date="2017" name="Nature">
        <title>The genome of Chenopodium quinoa.</title>
        <authorList>
            <person name="Jarvis D.E."/>
            <person name="Ho Y.S."/>
            <person name="Lightfoot D.J."/>
            <person name="Schmoeckel S.M."/>
            <person name="Li B."/>
            <person name="Borm T.J.A."/>
            <person name="Ohyanagi H."/>
            <person name="Mineta K."/>
            <person name="Michell C.T."/>
            <person name="Saber N."/>
            <person name="Kharbatia N.M."/>
            <person name="Rupper R.R."/>
            <person name="Sharp A.R."/>
            <person name="Dally N."/>
            <person name="Boughton B.A."/>
            <person name="Woo Y.H."/>
            <person name="Gao G."/>
            <person name="Schijlen E.G.W.M."/>
            <person name="Guo X."/>
            <person name="Momin A.A."/>
            <person name="Negrao S."/>
            <person name="Al-Babili S."/>
            <person name="Gehring C."/>
            <person name="Roessner U."/>
            <person name="Jung C."/>
            <person name="Murphy K."/>
            <person name="Arold S.T."/>
            <person name="Gojobori T."/>
            <person name="van der Linden C.G."/>
            <person name="van Loo E.N."/>
            <person name="Jellen E.N."/>
            <person name="Maughan P.J."/>
            <person name="Tester M."/>
        </authorList>
    </citation>
    <scope>NUCLEOTIDE SEQUENCE [LARGE SCALE GENOMIC DNA]</scope>
    <source>
        <strain evidence="2">cv. PI 614886</strain>
    </source>
</reference>
<evidence type="ECO:0000313" key="2">
    <source>
        <dbReference type="EnsemblPlants" id="AUR62040460-RA:cds"/>
    </source>
</evidence>
<protein>
    <submittedName>
        <fullName evidence="2">Uncharacterized protein</fullName>
    </submittedName>
</protein>
<keyword evidence="1" id="KW-0812">Transmembrane</keyword>
<keyword evidence="1" id="KW-0472">Membrane</keyword>
<dbReference type="AlphaFoldDB" id="A0A803N4U3"/>